<evidence type="ECO:0000313" key="4">
    <source>
        <dbReference type="Proteomes" id="UP000233535"/>
    </source>
</evidence>
<dbReference type="GO" id="GO:0016740">
    <property type="term" value="F:transferase activity"/>
    <property type="evidence" value="ECO:0007669"/>
    <property type="project" value="UniProtKB-KW"/>
</dbReference>
<dbReference type="InterPro" id="IPR046714">
    <property type="entry name" value="DUF6787"/>
</dbReference>
<dbReference type="OrthoDB" id="1151370at2"/>
<dbReference type="AlphaFoldDB" id="A0A2N3I5C1"/>
<feature type="transmembrane region" description="Helical" evidence="1">
    <location>
        <begin position="12"/>
        <end position="34"/>
    </location>
</feature>
<keyword evidence="1" id="KW-1133">Transmembrane helix</keyword>
<keyword evidence="1" id="KW-0812">Transmembrane</keyword>
<dbReference type="Pfam" id="PF20584">
    <property type="entry name" value="DUF6787"/>
    <property type="match status" value="1"/>
</dbReference>
<feature type="transmembrane region" description="Helical" evidence="1">
    <location>
        <begin position="54"/>
        <end position="83"/>
    </location>
</feature>
<keyword evidence="1" id="KW-0472">Membrane</keyword>
<keyword evidence="4" id="KW-1185">Reference proteome</keyword>
<keyword evidence="3" id="KW-0808">Transferase</keyword>
<evidence type="ECO:0000259" key="2">
    <source>
        <dbReference type="Pfam" id="PF20584"/>
    </source>
</evidence>
<reference evidence="3 4" key="1">
    <citation type="journal article" date="2017" name="Front. Microbiol.">
        <title>Labilibaculum manganireducens gen. nov., sp. nov. and Labilibaculum filiforme sp. nov., Novel Bacteroidetes Isolated from Subsurface Sediments of the Baltic Sea.</title>
        <authorList>
            <person name="Vandieken V."/>
            <person name="Marshall I.P."/>
            <person name="Niemann H."/>
            <person name="Engelen B."/>
            <person name="Cypionka H."/>
        </authorList>
    </citation>
    <scope>NUCLEOTIDE SEQUENCE [LARGE SCALE GENOMIC DNA]</scope>
    <source>
        <strain evidence="3 4">59.16B</strain>
    </source>
</reference>
<comment type="caution">
    <text evidence="3">The sequence shown here is derived from an EMBL/GenBank/DDBJ whole genome shotgun (WGS) entry which is preliminary data.</text>
</comment>
<dbReference type="RefSeq" id="WP_101259434.1">
    <property type="nucleotide sequence ID" value="NZ_MVDD01000001.1"/>
</dbReference>
<accession>A0A2N3I5C1</accession>
<proteinExistence type="predicted"/>
<dbReference type="Proteomes" id="UP000233535">
    <property type="component" value="Unassembled WGS sequence"/>
</dbReference>
<evidence type="ECO:0000256" key="1">
    <source>
        <dbReference type="SAM" id="Phobius"/>
    </source>
</evidence>
<name>A0A2N3I5C1_9BACT</name>
<sequence length="106" mass="12308">MFEKLKKRWEITSNIQLILILITFSLTGSLSVMVRKPVFEFLSIGPDTNLLIKIILSILIITPSYQVLLIIVGSLLGQFRFFWKFEKKMLSRFSSKKKRQAISKEA</sequence>
<evidence type="ECO:0000313" key="3">
    <source>
        <dbReference type="EMBL" id="PKQ65502.1"/>
    </source>
</evidence>
<organism evidence="3 4">
    <name type="scientific">Labilibaculum filiforme</name>
    <dbReference type="NCBI Taxonomy" id="1940526"/>
    <lineage>
        <taxon>Bacteria</taxon>
        <taxon>Pseudomonadati</taxon>
        <taxon>Bacteroidota</taxon>
        <taxon>Bacteroidia</taxon>
        <taxon>Marinilabiliales</taxon>
        <taxon>Marinifilaceae</taxon>
        <taxon>Labilibaculum</taxon>
    </lineage>
</organism>
<protein>
    <submittedName>
        <fullName evidence="3">Diacylglyceryl transferase</fullName>
    </submittedName>
</protein>
<dbReference type="EMBL" id="MVDD01000001">
    <property type="protein sequence ID" value="PKQ65502.1"/>
    <property type="molecule type" value="Genomic_DNA"/>
</dbReference>
<feature type="domain" description="DUF6787" evidence="2">
    <location>
        <begin position="19"/>
        <end position="94"/>
    </location>
</feature>
<gene>
    <name evidence="3" type="ORF">BZG02_00395</name>
</gene>